<dbReference type="AlphaFoldDB" id="A0A918TG35"/>
<dbReference type="EMBL" id="BMVB01000005">
    <property type="protein sequence ID" value="GHC44842.1"/>
    <property type="molecule type" value="Genomic_DNA"/>
</dbReference>
<feature type="transmembrane region" description="Helical" evidence="2">
    <location>
        <begin position="694"/>
        <end position="714"/>
    </location>
</feature>
<dbReference type="InterPro" id="IPR027417">
    <property type="entry name" value="P-loop_NTPase"/>
</dbReference>
<keyword evidence="2" id="KW-0812">Transmembrane</keyword>
<feature type="region of interest" description="Disordered" evidence="1">
    <location>
        <begin position="761"/>
        <end position="785"/>
    </location>
</feature>
<evidence type="ECO:0000313" key="5">
    <source>
        <dbReference type="Proteomes" id="UP000646244"/>
    </source>
</evidence>
<feature type="domain" description="NACHT" evidence="3">
    <location>
        <begin position="132"/>
        <end position="254"/>
    </location>
</feature>
<reference evidence="4" key="1">
    <citation type="journal article" date="2014" name="Int. J. Syst. Evol. Microbiol.">
        <title>Complete genome sequence of Corynebacterium casei LMG S-19264T (=DSM 44701T), isolated from a smear-ripened cheese.</title>
        <authorList>
            <consortium name="US DOE Joint Genome Institute (JGI-PGF)"/>
            <person name="Walter F."/>
            <person name="Albersmeier A."/>
            <person name="Kalinowski J."/>
            <person name="Ruckert C."/>
        </authorList>
    </citation>
    <scope>NUCLEOTIDE SEQUENCE</scope>
    <source>
        <strain evidence="4">JCM 4633</strain>
    </source>
</reference>
<evidence type="ECO:0000256" key="1">
    <source>
        <dbReference type="SAM" id="MobiDB-lite"/>
    </source>
</evidence>
<dbReference type="PROSITE" id="PS50837">
    <property type="entry name" value="NACHT"/>
    <property type="match status" value="1"/>
</dbReference>
<feature type="transmembrane region" description="Helical" evidence="2">
    <location>
        <begin position="568"/>
        <end position="592"/>
    </location>
</feature>
<keyword evidence="2" id="KW-1133">Transmembrane helix</keyword>
<sequence length="785" mass="84787">MLCGALALALVLVWVLSEGREVAEAVSALVAAVVGLFGLLAPWAWDGRPRGKRSTNRQVDDAAEALANQVRRQWESEAELRQLFDPAPLPILWWDSAVPDVSDHRHLIGDPISCRADAPQELAAALRRLPHQRLAVLGSAGSGKTTFAVLLTLALLRERTSRCPVPVLFSLASFDPSRESALRWLARQISSNYPALANVGIYGATAVGDLLADHRVLPVLDGLDELPQPSHSLVLAALNNTLPAQAPLVLTCRTQPYISAVAEAGVLTGAAVIEPAPLNVSDALDLLRLAAQPGRPQGQWDALAEHVNNHPDGPAAQALQSPLLVALARTVYADADHDPAELTDATRFPTRAIIEHHLLDALVPSLYSRAHLREPADRRWRAEDGMRYLRHLAHGLNHQETHDFAWWQLYRWVPALARNSIRAMVWSLFLAALILLGYGGYRALDPGFVWPLKNILLTAGGIAMALFCMQCLAVRDTFRATTGLGALGAAALMAACGALTNALVRVLVLRALTCSDAAATTQRNLEHMAVYGLGFFVVLYAAGPPVPPHMPSRGSFTLQNWKRQLLRAGGIIIGSGALCSVVFNFYVLAGIVKTPDHTGVSPVVIWEAGWLAGVFFGMVLAFVRLVRSATSRHDVTNPVDSLRADWLIAMVSAAAGAVLIMLPDNISLPLAFVVERVGLDSVPADFLLAELSDLLVVGASGFALALIAFAWPHYSAARVLMTIRGQTPLRLQAFLADAHRLGILRQVGPVYQFRHASLQQRLAGQDRVPGPRNEPSDSTMRMGRS</sequence>
<dbReference type="Pfam" id="PF05729">
    <property type="entry name" value="NACHT"/>
    <property type="match status" value="1"/>
</dbReference>
<feature type="transmembrane region" description="Helical" evidence="2">
    <location>
        <begin position="486"/>
        <end position="508"/>
    </location>
</feature>
<feature type="transmembrane region" description="Helical" evidence="2">
    <location>
        <begin position="455"/>
        <end position="474"/>
    </location>
</feature>
<evidence type="ECO:0000313" key="4">
    <source>
        <dbReference type="EMBL" id="GHC44842.1"/>
    </source>
</evidence>
<dbReference type="InterPro" id="IPR007111">
    <property type="entry name" value="NACHT_NTPase"/>
</dbReference>
<feature type="transmembrane region" description="Helical" evidence="2">
    <location>
        <begin position="528"/>
        <end position="547"/>
    </location>
</feature>
<keyword evidence="2" id="KW-0472">Membrane</keyword>
<evidence type="ECO:0000256" key="2">
    <source>
        <dbReference type="SAM" id="Phobius"/>
    </source>
</evidence>
<comment type="caution">
    <text evidence="4">The sequence shown here is derived from an EMBL/GenBank/DDBJ whole genome shotgun (WGS) entry which is preliminary data.</text>
</comment>
<dbReference type="Gene3D" id="3.40.50.300">
    <property type="entry name" value="P-loop containing nucleotide triphosphate hydrolases"/>
    <property type="match status" value="1"/>
</dbReference>
<dbReference type="Proteomes" id="UP000646244">
    <property type="component" value="Unassembled WGS sequence"/>
</dbReference>
<feature type="transmembrane region" description="Helical" evidence="2">
    <location>
        <begin position="604"/>
        <end position="626"/>
    </location>
</feature>
<dbReference type="SUPFAM" id="SSF52540">
    <property type="entry name" value="P-loop containing nucleoside triphosphate hydrolases"/>
    <property type="match status" value="1"/>
</dbReference>
<organism evidence="4 5">
    <name type="scientific">Streptomyces cinnamoneus</name>
    <name type="common">Streptoverticillium cinnamoneum</name>
    <dbReference type="NCBI Taxonomy" id="53446"/>
    <lineage>
        <taxon>Bacteria</taxon>
        <taxon>Bacillati</taxon>
        <taxon>Actinomycetota</taxon>
        <taxon>Actinomycetes</taxon>
        <taxon>Kitasatosporales</taxon>
        <taxon>Streptomycetaceae</taxon>
        <taxon>Streptomyces</taxon>
        <taxon>Streptomyces cinnamoneus group</taxon>
    </lineage>
</organism>
<reference evidence="4" key="2">
    <citation type="submission" date="2020-09" db="EMBL/GenBank/DDBJ databases">
        <authorList>
            <person name="Sun Q."/>
            <person name="Ohkuma M."/>
        </authorList>
    </citation>
    <scope>NUCLEOTIDE SEQUENCE</scope>
    <source>
        <strain evidence="4">JCM 4633</strain>
    </source>
</reference>
<feature type="transmembrane region" description="Helical" evidence="2">
    <location>
        <begin position="27"/>
        <end position="45"/>
    </location>
</feature>
<gene>
    <name evidence="4" type="ORF">GCM10010507_19930</name>
</gene>
<proteinExistence type="predicted"/>
<accession>A0A918TG35</accession>
<feature type="transmembrane region" description="Helical" evidence="2">
    <location>
        <begin position="647"/>
        <end position="674"/>
    </location>
</feature>
<name>A0A918TG35_STRCJ</name>
<protein>
    <recommendedName>
        <fullName evidence="3">NACHT domain-containing protein</fullName>
    </recommendedName>
</protein>
<feature type="transmembrane region" description="Helical" evidence="2">
    <location>
        <begin position="423"/>
        <end position="443"/>
    </location>
</feature>
<evidence type="ECO:0000259" key="3">
    <source>
        <dbReference type="PROSITE" id="PS50837"/>
    </source>
</evidence>